<dbReference type="EMBL" id="AGRJ01000022">
    <property type="protein sequence ID" value="EHO54195.1"/>
    <property type="molecule type" value="Genomic_DNA"/>
</dbReference>
<proteinExistence type="predicted"/>
<comment type="caution">
    <text evidence="1">The sequence shown here is derived from an EMBL/GenBank/DDBJ whole genome shotgun (WGS) entry which is preliminary data.</text>
</comment>
<organism evidence="1 2">
    <name type="scientific">Lentilactobacillus kisonensis F0435</name>
    <dbReference type="NCBI Taxonomy" id="797516"/>
    <lineage>
        <taxon>Bacteria</taxon>
        <taxon>Bacillati</taxon>
        <taxon>Bacillota</taxon>
        <taxon>Bacilli</taxon>
        <taxon>Lactobacillales</taxon>
        <taxon>Lactobacillaceae</taxon>
        <taxon>Lentilactobacillus</taxon>
    </lineage>
</organism>
<evidence type="ECO:0000313" key="2">
    <source>
        <dbReference type="Proteomes" id="UP000005025"/>
    </source>
</evidence>
<dbReference type="STRING" id="797516.HMPREF9104_00212"/>
<dbReference type="AlphaFoldDB" id="H1LC98"/>
<accession>H1LC98</accession>
<dbReference type="HOGENOM" id="CLU_3169484_0_0_9"/>
<evidence type="ECO:0000313" key="1">
    <source>
        <dbReference type="EMBL" id="EHO54195.1"/>
    </source>
</evidence>
<name>H1LC98_9LACO</name>
<sequence length="47" mass="5792">MIIPLSIFYLGRLDRLVRPFISMLSIQFMVTRYHLSAYFNQLLYFFR</sequence>
<dbReference type="Proteomes" id="UP000005025">
    <property type="component" value="Unassembled WGS sequence"/>
</dbReference>
<protein>
    <submittedName>
        <fullName evidence="1">Uncharacterized protein</fullName>
    </submittedName>
</protein>
<reference evidence="1 2" key="1">
    <citation type="submission" date="2011-09" db="EMBL/GenBank/DDBJ databases">
        <authorList>
            <person name="Weinstock G."/>
            <person name="Sodergren E."/>
            <person name="Clifton S."/>
            <person name="Fulton L."/>
            <person name="Fulton B."/>
            <person name="Courtney L."/>
            <person name="Fronick C."/>
            <person name="Harrison M."/>
            <person name="Strong C."/>
            <person name="Farmer C."/>
            <person name="Delahaunty K."/>
            <person name="Markovic C."/>
            <person name="Hall O."/>
            <person name="Minx P."/>
            <person name="Tomlinson C."/>
            <person name="Mitreva M."/>
            <person name="Hou S."/>
            <person name="Chen J."/>
            <person name="Wollam A."/>
            <person name="Pepin K.H."/>
            <person name="Johnson M."/>
            <person name="Bhonagiri V."/>
            <person name="Zhang X."/>
            <person name="Suruliraj S."/>
            <person name="Warren W."/>
            <person name="Chinwalla A."/>
            <person name="Mardis E.R."/>
            <person name="Wilson R.K."/>
        </authorList>
    </citation>
    <scope>NUCLEOTIDE SEQUENCE [LARGE SCALE GENOMIC DNA]</scope>
    <source>
        <strain evidence="1 2">F0435</strain>
    </source>
</reference>
<gene>
    <name evidence="1" type="ORF">HMPREF9104_00212</name>
</gene>